<dbReference type="InterPro" id="IPR003507">
    <property type="entry name" value="S66_fam"/>
</dbReference>
<organism evidence="9 10">
    <name type="scientific">Lederbergia citrea</name>
    <dbReference type="NCBI Taxonomy" id="2833581"/>
    <lineage>
        <taxon>Bacteria</taxon>
        <taxon>Bacillati</taxon>
        <taxon>Bacillota</taxon>
        <taxon>Bacilli</taxon>
        <taxon>Bacillales</taxon>
        <taxon>Bacillaceae</taxon>
        <taxon>Lederbergia</taxon>
    </lineage>
</organism>
<name>A0A942Z5N9_9BACI</name>
<feature type="domain" description="LD-carboxypeptidase C-terminal" evidence="8">
    <location>
        <begin position="180"/>
        <end position="296"/>
    </location>
</feature>
<dbReference type="GO" id="GO:0008236">
    <property type="term" value="F:serine-type peptidase activity"/>
    <property type="evidence" value="ECO:0007669"/>
    <property type="project" value="UniProtKB-KW"/>
</dbReference>
<dbReference type="EMBL" id="JAGYPN010000002">
    <property type="protein sequence ID" value="MBS4223542.1"/>
    <property type="molecule type" value="Genomic_DNA"/>
</dbReference>
<evidence type="ECO:0000313" key="9">
    <source>
        <dbReference type="EMBL" id="MBS4223542.1"/>
    </source>
</evidence>
<dbReference type="Pfam" id="PF02016">
    <property type="entry name" value="Peptidase_S66"/>
    <property type="match status" value="1"/>
</dbReference>
<keyword evidence="4" id="KW-0378">Hydrolase</keyword>
<keyword evidence="5" id="KW-0720">Serine protease</keyword>
<dbReference type="InterPro" id="IPR027461">
    <property type="entry name" value="Carboxypeptidase_A_C_sf"/>
</dbReference>
<evidence type="ECO:0000256" key="2">
    <source>
        <dbReference type="ARBA" id="ARBA00022645"/>
    </source>
</evidence>
<proteinExistence type="inferred from homology"/>
<feature type="active site" description="Charge relay system" evidence="6">
    <location>
        <position position="281"/>
    </location>
</feature>
<dbReference type="PANTHER" id="PTHR30237:SF2">
    <property type="entry name" value="MUREIN TETRAPEPTIDE CARBOXYPEPTIDASE"/>
    <property type="match status" value="1"/>
</dbReference>
<accession>A0A942Z5N9</accession>
<comment type="similarity">
    <text evidence="1">Belongs to the peptidase S66 family.</text>
</comment>
<evidence type="ECO:0000256" key="4">
    <source>
        <dbReference type="ARBA" id="ARBA00022801"/>
    </source>
</evidence>
<evidence type="ECO:0000259" key="7">
    <source>
        <dbReference type="Pfam" id="PF02016"/>
    </source>
</evidence>
<evidence type="ECO:0000259" key="8">
    <source>
        <dbReference type="Pfam" id="PF17676"/>
    </source>
</evidence>
<dbReference type="SUPFAM" id="SSF141986">
    <property type="entry name" value="LD-carboxypeptidase A C-terminal domain-like"/>
    <property type="match status" value="1"/>
</dbReference>
<dbReference type="PIRSF" id="PIRSF028757">
    <property type="entry name" value="LD-carboxypeptidase"/>
    <property type="match status" value="1"/>
</dbReference>
<keyword evidence="10" id="KW-1185">Reference proteome</keyword>
<dbReference type="GO" id="GO:0004180">
    <property type="term" value="F:carboxypeptidase activity"/>
    <property type="evidence" value="ECO:0007669"/>
    <property type="project" value="UniProtKB-KW"/>
</dbReference>
<reference evidence="9 10" key="1">
    <citation type="submission" date="2021-05" db="EMBL/GenBank/DDBJ databases">
        <title>Novel Bacillus species.</title>
        <authorList>
            <person name="Liu G."/>
        </authorList>
    </citation>
    <scope>NUCLEOTIDE SEQUENCE [LARGE SCALE GENOMIC DNA]</scope>
    <source>
        <strain evidence="9 10">FJAT-49682</strain>
    </source>
</reference>
<dbReference type="AlphaFoldDB" id="A0A942Z5N9"/>
<evidence type="ECO:0000256" key="1">
    <source>
        <dbReference type="ARBA" id="ARBA00010233"/>
    </source>
</evidence>
<dbReference type="Pfam" id="PF17676">
    <property type="entry name" value="Peptidase_S66C"/>
    <property type="match status" value="1"/>
</dbReference>
<protein>
    <submittedName>
        <fullName evidence="9">LD-carboxypeptidase</fullName>
    </submittedName>
</protein>
<dbReference type="InterPro" id="IPR040449">
    <property type="entry name" value="Peptidase_S66_N"/>
</dbReference>
<gene>
    <name evidence="9" type="ORF">KHA91_12370</name>
</gene>
<dbReference type="PANTHER" id="PTHR30237">
    <property type="entry name" value="MURAMOYLTETRAPEPTIDE CARBOXYPEPTIDASE"/>
    <property type="match status" value="1"/>
</dbReference>
<evidence type="ECO:0000256" key="3">
    <source>
        <dbReference type="ARBA" id="ARBA00022670"/>
    </source>
</evidence>
<comment type="caution">
    <text evidence="9">The sequence shown here is derived from an EMBL/GenBank/DDBJ whole genome shotgun (WGS) entry which is preliminary data.</text>
</comment>
<dbReference type="InterPro" id="IPR027478">
    <property type="entry name" value="LdcA_N"/>
</dbReference>
<dbReference type="CDD" id="cd07025">
    <property type="entry name" value="Peptidase_S66"/>
    <property type="match status" value="1"/>
</dbReference>
<sequence length="309" mass="33900">MRYQQGRALIKGDKIGLTAPAGPVKSEQLQQAIFAVEELGFKVEVGMTCHEEYGGYLAGPPKQRAHELNWMFANPEIKAIFCLRGGYGSPQLLHLLDYELIARHPKMFVGYSDITALHIAFQQKSNLATIHGPMPASDLILADDFTKTSLLKVLMGDQPLGLINNPNNEEIHSLVPGFATGVLTGGNLSLVTSLLGTPFQIDTKGKLLFLEEIGEEPYKIDRMLTQLALAGKLADAEGIVLGTWTDCESEKYEDGFQVEDLFDKIIAPFGKPTIFNVRAGHCKPALTLPFGVLASIYTEEKRSVIDLKI</sequence>
<dbReference type="Gene3D" id="3.40.50.10740">
    <property type="entry name" value="Class I glutamine amidotransferase-like"/>
    <property type="match status" value="1"/>
</dbReference>
<keyword evidence="3" id="KW-0645">Protease</keyword>
<dbReference type="InterPro" id="IPR040921">
    <property type="entry name" value="Peptidase_S66C"/>
</dbReference>
<evidence type="ECO:0000256" key="5">
    <source>
        <dbReference type="ARBA" id="ARBA00022825"/>
    </source>
</evidence>
<feature type="active site" description="Charge relay system" evidence="6">
    <location>
        <position position="211"/>
    </location>
</feature>
<dbReference type="InterPro" id="IPR029062">
    <property type="entry name" value="Class_I_gatase-like"/>
</dbReference>
<feature type="domain" description="LD-carboxypeptidase N-terminal" evidence="7">
    <location>
        <begin position="15"/>
        <end position="132"/>
    </location>
</feature>
<dbReference type="SUPFAM" id="SSF52317">
    <property type="entry name" value="Class I glutamine amidotransferase-like"/>
    <property type="match status" value="1"/>
</dbReference>
<feature type="active site" description="Nucleophile" evidence="6">
    <location>
        <position position="112"/>
    </location>
</feature>
<dbReference type="RefSeq" id="WP_213098543.1">
    <property type="nucleotide sequence ID" value="NZ_JAGYPN010000002.1"/>
</dbReference>
<evidence type="ECO:0000313" key="10">
    <source>
        <dbReference type="Proteomes" id="UP000676456"/>
    </source>
</evidence>
<keyword evidence="2" id="KW-0121">Carboxypeptidase</keyword>
<evidence type="ECO:0000256" key="6">
    <source>
        <dbReference type="PIRSR" id="PIRSR028757-1"/>
    </source>
</evidence>
<dbReference type="GO" id="GO:0006508">
    <property type="term" value="P:proteolysis"/>
    <property type="evidence" value="ECO:0007669"/>
    <property type="project" value="UniProtKB-KW"/>
</dbReference>
<dbReference type="Gene3D" id="3.50.30.60">
    <property type="entry name" value="LD-carboxypeptidase A C-terminal domain-like"/>
    <property type="match status" value="1"/>
</dbReference>
<dbReference type="Proteomes" id="UP000676456">
    <property type="component" value="Unassembled WGS sequence"/>
</dbReference>